<dbReference type="Proteomes" id="UP000335636">
    <property type="component" value="Unassembled WGS sequence"/>
</dbReference>
<reference evidence="2" key="1">
    <citation type="submission" date="2019-04" db="EMBL/GenBank/DDBJ databases">
        <authorList>
            <person name="Alioto T."/>
            <person name="Alioto T."/>
        </authorList>
    </citation>
    <scope>NUCLEOTIDE SEQUENCE [LARGE SCALE GENOMIC DNA]</scope>
</reference>
<evidence type="ECO:0000313" key="3">
    <source>
        <dbReference type="Proteomes" id="UP000335636"/>
    </source>
</evidence>
<feature type="region of interest" description="Disordered" evidence="1">
    <location>
        <begin position="61"/>
        <end position="84"/>
    </location>
</feature>
<dbReference type="EMBL" id="CABDUW010000033">
    <property type="protein sequence ID" value="VTJ53795.1"/>
    <property type="molecule type" value="Genomic_DNA"/>
</dbReference>
<keyword evidence="3" id="KW-1185">Reference proteome</keyword>
<evidence type="ECO:0000313" key="2">
    <source>
        <dbReference type="EMBL" id="VTJ53795.1"/>
    </source>
</evidence>
<organism evidence="2 3">
    <name type="scientific">Marmota monax</name>
    <name type="common">Woodchuck</name>
    <dbReference type="NCBI Taxonomy" id="9995"/>
    <lineage>
        <taxon>Eukaryota</taxon>
        <taxon>Metazoa</taxon>
        <taxon>Chordata</taxon>
        <taxon>Craniata</taxon>
        <taxon>Vertebrata</taxon>
        <taxon>Euteleostomi</taxon>
        <taxon>Mammalia</taxon>
        <taxon>Eutheria</taxon>
        <taxon>Euarchontoglires</taxon>
        <taxon>Glires</taxon>
        <taxon>Rodentia</taxon>
        <taxon>Sciuromorpha</taxon>
        <taxon>Sciuridae</taxon>
        <taxon>Xerinae</taxon>
        <taxon>Marmotini</taxon>
        <taxon>Marmota</taxon>
    </lineage>
</organism>
<sequence>MGVQIQSLRQQPLGLHPACKESLQEFHLTERETAAKEAVIGRRQHASMAGDGRREVAWPLSSRAQRGSQHSFRKTKQQNKTDTFPSISSDVLRFWKLCCTREKNYLKRTTHGDSG</sequence>
<gene>
    <name evidence="2" type="ORF">MONAX_5E033033</name>
</gene>
<name>A0A5E4A9S8_MARMO</name>
<evidence type="ECO:0000256" key="1">
    <source>
        <dbReference type="SAM" id="MobiDB-lite"/>
    </source>
</evidence>
<proteinExistence type="predicted"/>
<protein>
    <submittedName>
        <fullName evidence="2">Uncharacterized protein</fullName>
    </submittedName>
</protein>
<accession>A0A5E4A9S8</accession>
<dbReference type="AlphaFoldDB" id="A0A5E4A9S8"/>
<comment type="caution">
    <text evidence="2">The sequence shown here is derived from an EMBL/GenBank/DDBJ whole genome shotgun (WGS) entry which is preliminary data.</text>
</comment>